<sequence>MSTEKVKAAKDIAFVFDIDGVLVHGDRLIPEGKRVLDILNGDNELGIKIPHIFLTNGSGKPEQARVQQLSNILHSPISTDQFIQSHTPMRALA</sequence>
<keyword evidence="2" id="KW-1185">Reference proteome</keyword>
<evidence type="ECO:0000313" key="1">
    <source>
        <dbReference type="EMBL" id="KAK5273355.1"/>
    </source>
</evidence>
<dbReference type="Proteomes" id="UP001357485">
    <property type="component" value="Unassembled WGS sequence"/>
</dbReference>
<dbReference type="Pfam" id="PF13344">
    <property type="entry name" value="Hydrolase_6"/>
    <property type="match status" value="1"/>
</dbReference>
<dbReference type="Gene3D" id="3.40.50.1000">
    <property type="entry name" value="HAD superfamily/HAD-like"/>
    <property type="match status" value="1"/>
</dbReference>
<dbReference type="InterPro" id="IPR036412">
    <property type="entry name" value="HAD-like_sf"/>
</dbReference>
<proteinExistence type="predicted"/>
<dbReference type="InterPro" id="IPR023214">
    <property type="entry name" value="HAD_sf"/>
</dbReference>
<evidence type="ECO:0000313" key="2">
    <source>
        <dbReference type="Proteomes" id="UP001357485"/>
    </source>
</evidence>
<gene>
    <name evidence="1" type="ORF">LTR16_012743</name>
</gene>
<organism evidence="1 2">
    <name type="scientific">Cryomyces antarcticus</name>
    <dbReference type="NCBI Taxonomy" id="329879"/>
    <lineage>
        <taxon>Eukaryota</taxon>
        <taxon>Fungi</taxon>
        <taxon>Dikarya</taxon>
        <taxon>Ascomycota</taxon>
        <taxon>Pezizomycotina</taxon>
        <taxon>Dothideomycetes</taxon>
        <taxon>Dothideomycetes incertae sedis</taxon>
        <taxon>Cryomyces</taxon>
    </lineage>
</organism>
<evidence type="ECO:0008006" key="3">
    <source>
        <dbReference type="Google" id="ProtNLM"/>
    </source>
</evidence>
<dbReference type="EMBL" id="JAVRRA010005339">
    <property type="protein sequence ID" value="KAK5273355.1"/>
    <property type="molecule type" value="Genomic_DNA"/>
</dbReference>
<protein>
    <recommendedName>
        <fullName evidence="3">TIGR01456 family HAD hydrolase</fullName>
    </recommendedName>
</protein>
<dbReference type="InterPro" id="IPR006357">
    <property type="entry name" value="HAD-SF_hydro_IIA"/>
</dbReference>
<name>A0ABR0M0K3_9PEZI</name>
<comment type="caution">
    <text evidence="1">The sequence shown here is derived from an EMBL/GenBank/DDBJ whole genome shotgun (WGS) entry which is preliminary data.</text>
</comment>
<accession>A0ABR0M0K3</accession>
<dbReference type="SUPFAM" id="SSF56784">
    <property type="entry name" value="HAD-like"/>
    <property type="match status" value="1"/>
</dbReference>
<reference evidence="1 2" key="1">
    <citation type="submission" date="2023-08" db="EMBL/GenBank/DDBJ databases">
        <title>Black Yeasts Isolated from many extreme environments.</title>
        <authorList>
            <person name="Coleine C."/>
            <person name="Stajich J.E."/>
            <person name="Selbmann L."/>
        </authorList>
    </citation>
    <scope>NUCLEOTIDE SEQUENCE [LARGE SCALE GENOMIC DNA]</scope>
    <source>
        <strain evidence="1 2">CCFEE 536</strain>
    </source>
</reference>
<feature type="non-terminal residue" evidence="1">
    <location>
        <position position="93"/>
    </location>
</feature>